<dbReference type="GO" id="GO:0051539">
    <property type="term" value="F:4 iron, 4 sulfur cluster binding"/>
    <property type="evidence" value="ECO:0007669"/>
    <property type="project" value="UniProtKB-KW"/>
</dbReference>
<evidence type="ECO:0000256" key="7">
    <source>
        <dbReference type="ARBA" id="ARBA00022691"/>
    </source>
</evidence>
<feature type="binding site" evidence="14">
    <location>
        <position position="131"/>
    </location>
    <ligand>
        <name>[4Fe-4S] cluster</name>
        <dbReference type="ChEBI" id="CHEBI:49883"/>
        <note>4Fe-4S-S-AdoMet</note>
    </ligand>
</feature>
<dbReference type="AlphaFoldDB" id="A0A969WBR3"/>
<proteinExistence type="inferred from homology"/>
<comment type="cofactor">
    <cofactor evidence="3">
        <name>[4Fe-4S] cluster</name>
        <dbReference type="ChEBI" id="CHEBI:49883"/>
    </cofactor>
</comment>
<protein>
    <recommendedName>
        <fullName evidence="5">L-lysine 2,3-aminomutase</fullName>
    </recommendedName>
    <alternativeName>
        <fullName evidence="13">EF-P post-translational modification enzyme B</fullName>
    </alternativeName>
</protein>
<evidence type="ECO:0000256" key="10">
    <source>
        <dbReference type="ARBA" id="ARBA00023004"/>
    </source>
</evidence>
<comment type="caution">
    <text evidence="17">The sequence shown here is derived from an EMBL/GenBank/DDBJ whole genome shotgun (WGS) entry which is preliminary data.</text>
</comment>
<keyword evidence="6 14" id="KW-0004">4Fe-4S</keyword>
<evidence type="ECO:0000256" key="5">
    <source>
        <dbReference type="ARBA" id="ARBA00022363"/>
    </source>
</evidence>
<comment type="catalytic activity">
    <reaction evidence="1">
        <text>L-lysine = D-beta-lysine</text>
        <dbReference type="Rhea" id="RHEA:44148"/>
        <dbReference type="ChEBI" id="CHEBI:32551"/>
        <dbReference type="ChEBI" id="CHEBI:84138"/>
    </reaction>
</comment>
<dbReference type="InterPro" id="IPR007197">
    <property type="entry name" value="rSAM"/>
</dbReference>
<dbReference type="GO" id="GO:0046872">
    <property type="term" value="F:metal ion binding"/>
    <property type="evidence" value="ECO:0007669"/>
    <property type="project" value="UniProtKB-KW"/>
</dbReference>
<dbReference type="Gene3D" id="3.20.20.70">
    <property type="entry name" value="Aldolase class I"/>
    <property type="match status" value="1"/>
</dbReference>
<keyword evidence="8 14" id="KW-0479">Metal-binding</keyword>
<evidence type="ECO:0000256" key="11">
    <source>
        <dbReference type="ARBA" id="ARBA00023014"/>
    </source>
</evidence>
<evidence type="ECO:0000256" key="2">
    <source>
        <dbReference type="ARBA" id="ARBA00001933"/>
    </source>
</evidence>
<dbReference type="EMBL" id="JAAVXB010000007">
    <property type="protein sequence ID" value="NKF23254.1"/>
    <property type="molecule type" value="Genomic_DNA"/>
</dbReference>
<keyword evidence="9 15" id="KW-0663">Pyridoxal phosphate</keyword>
<dbReference type="InterPro" id="IPR058240">
    <property type="entry name" value="rSAM_sf"/>
</dbReference>
<feature type="binding site" evidence="14">
    <location>
        <position position="128"/>
    </location>
    <ligand>
        <name>[4Fe-4S] cluster</name>
        <dbReference type="ChEBI" id="CHEBI:49883"/>
        <note>4Fe-4S-S-AdoMet</note>
    </ligand>
</feature>
<evidence type="ECO:0000256" key="12">
    <source>
        <dbReference type="ARBA" id="ARBA00023235"/>
    </source>
</evidence>
<keyword evidence="10" id="KW-0408">Iron</keyword>
<evidence type="ECO:0000256" key="14">
    <source>
        <dbReference type="PIRSR" id="PIRSR004911-1"/>
    </source>
</evidence>
<keyword evidence="18" id="KW-1185">Reference proteome</keyword>
<dbReference type="SFLD" id="SFLDF00314">
    <property type="entry name" value="L-lysine_2_3-aminomutase_(yjeK"/>
    <property type="match status" value="1"/>
</dbReference>
<dbReference type="PROSITE" id="PS51918">
    <property type="entry name" value="RADICAL_SAM"/>
    <property type="match status" value="1"/>
</dbReference>
<keyword evidence="7" id="KW-0949">S-adenosyl-L-methionine</keyword>
<feature type="modified residue" description="N6-(pyridoxal phosphate)lysine" evidence="15">
    <location>
        <position position="336"/>
    </location>
</feature>
<reference evidence="17" key="1">
    <citation type="submission" date="2020-03" db="EMBL/GenBank/DDBJ databases">
        <title>Solimonas marina sp. nov., isolated from deep seawater of the Pacific Ocean.</title>
        <authorList>
            <person name="Liu X."/>
            <person name="Lai Q."/>
            <person name="Sun F."/>
            <person name="Gai Y."/>
            <person name="Li G."/>
            <person name="Shao Z."/>
        </authorList>
    </citation>
    <scope>NUCLEOTIDE SEQUENCE</scope>
    <source>
        <strain evidence="17">C16B3</strain>
    </source>
</reference>
<keyword evidence="12" id="KW-0413">Isomerase</keyword>
<evidence type="ECO:0000256" key="13">
    <source>
        <dbReference type="ARBA" id="ARBA00030756"/>
    </source>
</evidence>
<dbReference type="RefSeq" id="WP_168148581.1">
    <property type="nucleotide sequence ID" value="NZ_JAAVXB010000007.1"/>
</dbReference>
<sequence>MIPSAPQNDQSAAVRAPGWQHELRHAFSRPAELLAHLELDPEHPDLALSRRRSFALRVPRGFVARMRKGDPHDPLLRQIWPAADEDIETPGYVVDAVGDLARVRGAGLIHKYHGRVLLVATGACAVHCRYCFRRHFPYNEQLAARDHWAEALAEIAVDTSVDEVILSGGDPLSLSDDKLGELIDALDAIPHLRRLRVHTRQPIVLPERIDERLLAWLDRTRLQTVFVLHANHPNELDDSVMTALEPLRRRGITLLNQAVLLRQINDDVETLVALSERLFGCGVLPYYLHLLDRVQGAAHFDLPEADAQALMRVLSSRLPGYLVPRLVREIAGAPSKTWIDWDTRG</sequence>
<dbReference type="CDD" id="cd01335">
    <property type="entry name" value="Radical_SAM"/>
    <property type="match status" value="1"/>
</dbReference>
<dbReference type="PANTHER" id="PTHR30538">
    <property type="entry name" value="LYSINE 2,3-AMINOMUTASE-RELATED"/>
    <property type="match status" value="1"/>
</dbReference>
<evidence type="ECO:0000256" key="4">
    <source>
        <dbReference type="ARBA" id="ARBA00008703"/>
    </source>
</evidence>
<dbReference type="SFLD" id="SFLDG01070">
    <property type="entry name" value="PLP-dependent"/>
    <property type="match status" value="1"/>
</dbReference>
<dbReference type="NCBIfam" id="TIGR03821">
    <property type="entry name" value="EFP_modif_epmB"/>
    <property type="match status" value="1"/>
</dbReference>
<evidence type="ECO:0000256" key="6">
    <source>
        <dbReference type="ARBA" id="ARBA00022485"/>
    </source>
</evidence>
<comment type="cofactor">
    <cofactor evidence="2 15">
        <name>pyridoxal 5'-phosphate</name>
        <dbReference type="ChEBI" id="CHEBI:597326"/>
    </cofactor>
</comment>
<dbReference type="PIRSF" id="PIRSF004911">
    <property type="entry name" value="DUF160"/>
    <property type="match status" value="1"/>
</dbReference>
<evidence type="ECO:0000259" key="16">
    <source>
        <dbReference type="PROSITE" id="PS51918"/>
    </source>
</evidence>
<evidence type="ECO:0000256" key="3">
    <source>
        <dbReference type="ARBA" id="ARBA00001966"/>
    </source>
</evidence>
<dbReference type="Proteomes" id="UP000653472">
    <property type="component" value="Unassembled WGS sequence"/>
</dbReference>
<keyword evidence="11 14" id="KW-0411">Iron-sulfur</keyword>
<accession>A0A969WBR3</accession>
<dbReference type="SUPFAM" id="SSF102114">
    <property type="entry name" value="Radical SAM enzymes"/>
    <property type="match status" value="1"/>
</dbReference>
<name>A0A969WBR3_9GAMM</name>
<dbReference type="Pfam" id="PF04055">
    <property type="entry name" value="Radical_SAM"/>
    <property type="match status" value="1"/>
</dbReference>
<evidence type="ECO:0000256" key="9">
    <source>
        <dbReference type="ARBA" id="ARBA00022898"/>
    </source>
</evidence>
<dbReference type="InterPro" id="IPR022462">
    <property type="entry name" value="EpmB"/>
</dbReference>
<evidence type="ECO:0000256" key="1">
    <source>
        <dbReference type="ARBA" id="ARBA00001352"/>
    </source>
</evidence>
<evidence type="ECO:0000256" key="15">
    <source>
        <dbReference type="PIRSR" id="PIRSR603739-50"/>
    </source>
</evidence>
<evidence type="ECO:0000256" key="8">
    <source>
        <dbReference type="ARBA" id="ARBA00022723"/>
    </source>
</evidence>
<dbReference type="PANTHER" id="PTHR30538:SF1">
    <property type="entry name" value="L-LYSINE 2,3-AMINOMUTASE"/>
    <property type="match status" value="1"/>
</dbReference>
<organism evidence="17 18">
    <name type="scientific">Solimonas marina</name>
    <dbReference type="NCBI Taxonomy" id="2714601"/>
    <lineage>
        <taxon>Bacteria</taxon>
        <taxon>Pseudomonadati</taxon>
        <taxon>Pseudomonadota</taxon>
        <taxon>Gammaproteobacteria</taxon>
        <taxon>Nevskiales</taxon>
        <taxon>Nevskiaceae</taxon>
        <taxon>Solimonas</taxon>
    </lineage>
</organism>
<dbReference type="InterPro" id="IPR003739">
    <property type="entry name" value="Lys_aminomutase/Glu_NH3_mut"/>
</dbReference>
<dbReference type="SFLD" id="SFLDS00029">
    <property type="entry name" value="Radical_SAM"/>
    <property type="match status" value="1"/>
</dbReference>
<evidence type="ECO:0000313" key="17">
    <source>
        <dbReference type="EMBL" id="NKF23254.1"/>
    </source>
</evidence>
<comment type="similarity">
    <text evidence="4">Belongs to the radical SAM superfamily. KamA family.</text>
</comment>
<dbReference type="GO" id="GO:0016853">
    <property type="term" value="F:isomerase activity"/>
    <property type="evidence" value="ECO:0007669"/>
    <property type="project" value="UniProtKB-KW"/>
</dbReference>
<feature type="binding site" evidence="14">
    <location>
        <position position="124"/>
    </location>
    <ligand>
        <name>[4Fe-4S] cluster</name>
        <dbReference type="ChEBI" id="CHEBI:49883"/>
        <note>4Fe-4S-S-AdoMet</note>
    </ligand>
</feature>
<gene>
    <name evidence="17" type="primary">epmB</name>
    <name evidence="17" type="ORF">G7Y82_13110</name>
</gene>
<feature type="domain" description="Radical SAM core" evidence="16">
    <location>
        <begin position="110"/>
        <end position="325"/>
    </location>
</feature>
<dbReference type="NCBIfam" id="TIGR00238">
    <property type="entry name" value="KamA family radical SAM protein"/>
    <property type="match status" value="1"/>
</dbReference>
<evidence type="ECO:0000313" key="18">
    <source>
        <dbReference type="Proteomes" id="UP000653472"/>
    </source>
</evidence>
<dbReference type="InterPro" id="IPR013785">
    <property type="entry name" value="Aldolase_TIM"/>
</dbReference>